<feature type="compositionally biased region" description="Polar residues" evidence="1">
    <location>
        <begin position="10"/>
        <end position="38"/>
    </location>
</feature>
<dbReference type="GeneID" id="68102299"/>
<feature type="region of interest" description="Disordered" evidence="1">
    <location>
        <begin position="1"/>
        <end position="71"/>
    </location>
</feature>
<feature type="compositionally biased region" description="Polar residues" evidence="1">
    <location>
        <begin position="60"/>
        <end position="71"/>
    </location>
</feature>
<dbReference type="Proteomes" id="UP000816034">
    <property type="component" value="Unassembled WGS sequence"/>
</dbReference>
<keyword evidence="3" id="KW-1185">Reference proteome</keyword>
<reference evidence="2 3" key="1">
    <citation type="journal article" date="2018" name="BMC Genomics">
        <title>The genome of Naegleria lovaniensis, the basis for a comparative approach to unravel pathogenicity factors of the human pathogenic amoeba N. fowleri.</title>
        <authorList>
            <person name="Liechti N."/>
            <person name="Schurch N."/>
            <person name="Bruggmann R."/>
            <person name="Wittwer M."/>
        </authorList>
    </citation>
    <scope>NUCLEOTIDE SEQUENCE [LARGE SCALE GENOMIC DNA]</scope>
    <source>
        <strain evidence="2 3">ATCC 30569</strain>
    </source>
</reference>
<accession>A0AA88GGL8</accession>
<sequence length="243" mass="28008">MKAVNPLKLPTSSLPGDTAVQSASSNHVTENSTNTRGTKISKRVFDPNSPSRYSGKPGSVRSNSMNYKNDQKLFSTDDIPERVLEKKLETLEIKMRNRENRKPEWNASTFTTHASEERALLRTLAKEDYLIKIEKRERKRNEQPPDWKISTFFTEKEKETKGDEKLSRSLRNTKKVVSEVNAPSLIERERKRQEEEKREREEATRVTMREHFLNSPPITLGLSRKLFGDQSAAHPTVVVKDII</sequence>
<evidence type="ECO:0000313" key="2">
    <source>
        <dbReference type="EMBL" id="KAG2375222.1"/>
    </source>
</evidence>
<proteinExistence type="predicted"/>
<evidence type="ECO:0000256" key="1">
    <source>
        <dbReference type="SAM" id="MobiDB-lite"/>
    </source>
</evidence>
<dbReference type="AlphaFoldDB" id="A0AA88GGL8"/>
<name>A0AA88GGL8_NAELO</name>
<comment type="caution">
    <text evidence="2">The sequence shown here is derived from an EMBL/GenBank/DDBJ whole genome shotgun (WGS) entry which is preliminary data.</text>
</comment>
<dbReference type="RefSeq" id="XP_044544396.1">
    <property type="nucleotide sequence ID" value="XM_044700077.1"/>
</dbReference>
<dbReference type="EMBL" id="PYSW02000039">
    <property type="protein sequence ID" value="KAG2375222.1"/>
    <property type="molecule type" value="Genomic_DNA"/>
</dbReference>
<organism evidence="2 3">
    <name type="scientific">Naegleria lovaniensis</name>
    <name type="common">Amoeba</name>
    <dbReference type="NCBI Taxonomy" id="51637"/>
    <lineage>
        <taxon>Eukaryota</taxon>
        <taxon>Discoba</taxon>
        <taxon>Heterolobosea</taxon>
        <taxon>Tetramitia</taxon>
        <taxon>Eutetramitia</taxon>
        <taxon>Vahlkampfiidae</taxon>
        <taxon>Naegleria</taxon>
    </lineage>
</organism>
<protein>
    <submittedName>
        <fullName evidence="2">Uncharacterized protein</fullName>
    </submittedName>
</protein>
<gene>
    <name evidence="2" type="ORF">C9374_009845</name>
</gene>
<evidence type="ECO:0000313" key="3">
    <source>
        <dbReference type="Proteomes" id="UP000816034"/>
    </source>
</evidence>